<feature type="transmembrane region" description="Helical" evidence="1">
    <location>
        <begin position="134"/>
        <end position="159"/>
    </location>
</feature>
<feature type="transmembrane region" description="Helical" evidence="1">
    <location>
        <begin position="70"/>
        <end position="87"/>
    </location>
</feature>
<keyword evidence="4" id="KW-1185">Reference proteome</keyword>
<evidence type="ECO:0000313" key="3">
    <source>
        <dbReference type="EMBL" id="BFF96839.1"/>
    </source>
</evidence>
<name>A0AAU9FMR5_DROMD</name>
<evidence type="ECO:0000313" key="4">
    <source>
        <dbReference type="Proteomes" id="UP001500889"/>
    </source>
</evidence>
<keyword evidence="1" id="KW-0472">Membrane</keyword>
<keyword evidence="1" id="KW-1133">Transmembrane helix</keyword>
<dbReference type="Proteomes" id="UP001500889">
    <property type="component" value="Chromosome J"/>
</dbReference>
<organism evidence="3 4">
    <name type="scientific">Drosophila madeirensis</name>
    <name type="common">Fruit fly</name>
    <dbReference type="NCBI Taxonomy" id="30013"/>
    <lineage>
        <taxon>Eukaryota</taxon>
        <taxon>Metazoa</taxon>
        <taxon>Ecdysozoa</taxon>
        <taxon>Arthropoda</taxon>
        <taxon>Hexapoda</taxon>
        <taxon>Insecta</taxon>
        <taxon>Pterygota</taxon>
        <taxon>Neoptera</taxon>
        <taxon>Endopterygota</taxon>
        <taxon>Diptera</taxon>
        <taxon>Brachycera</taxon>
        <taxon>Muscomorpha</taxon>
        <taxon>Ephydroidea</taxon>
        <taxon>Drosophilidae</taxon>
        <taxon>Drosophila</taxon>
        <taxon>Sophophora</taxon>
    </lineage>
</organism>
<evidence type="ECO:0000256" key="2">
    <source>
        <dbReference type="SAM" id="SignalP"/>
    </source>
</evidence>
<keyword evidence="1" id="KW-0812">Transmembrane</keyword>
<accession>A0AAU9FMR5</accession>
<dbReference type="AlphaFoldDB" id="A0AAU9FMR5"/>
<feature type="signal peptide" evidence="2">
    <location>
        <begin position="1"/>
        <end position="20"/>
    </location>
</feature>
<feature type="chain" id="PRO_5043863226" evidence="2">
    <location>
        <begin position="21"/>
        <end position="167"/>
    </location>
</feature>
<gene>
    <name evidence="3" type="ORF">DMAD_05386</name>
</gene>
<keyword evidence="2" id="KW-0732">Signal</keyword>
<evidence type="ECO:0000256" key="1">
    <source>
        <dbReference type="SAM" id="Phobius"/>
    </source>
</evidence>
<protein>
    <submittedName>
        <fullName evidence="3">Uncharacterized protein</fullName>
    </submittedName>
</protein>
<sequence>MISVSAIALLCYNLLLYSLAWHIGRIEEDPPDYQHSLLHLIPIVGKFIAPEQPLMKWMVDDPFSEFGDKFWITNLGINLLLLMPAVFQPRELRTRLVIAPVIFIWNLFIFQRVLVYIFMTAWALWQGQMGHDVFQFIFCGLAMSTLHMALICRSICFLVEEEICSKS</sequence>
<feature type="transmembrane region" description="Helical" evidence="1">
    <location>
        <begin position="96"/>
        <end position="122"/>
    </location>
</feature>
<proteinExistence type="predicted"/>
<reference evidence="3 4" key="1">
    <citation type="submission" date="2024-02" db="EMBL/GenBank/DDBJ databases">
        <title>A chromosome-level genome assembly of Drosophila madeirensis, a fruit fly species endemic to Madeira island.</title>
        <authorList>
            <person name="Tomihara K."/>
            <person name="Llopart A."/>
            <person name="Yamamoto D."/>
        </authorList>
    </citation>
    <scope>NUCLEOTIDE SEQUENCE [LARGE SCALE GENOMIC DNA]</scope>
    <source>
        <strain evidence="3 4">RF1</strain>
    </source>
</reference>
<dbReference type="EMBL" id="AP029265">
    <property type="protein sequence ID" value="BFF96839.1"/>
    <property type="molecule type" value="Genomic_DNA"/>
</dbReference>